<name>A0ABQ2NL03_9FLAO</name>
<keyword evidence="3" id="KW-1185">Reference proteome</keyword>
<dbReference type="Proteomes" id="UP000620064">
    <property type="component" value="Unassembled WGS sequence"/>
</dbReference>
<sequence>MKGKSLFTTDNIYYAKFDNVEGLEQSNPISINGLKVGQVEKIIPQTAPDGKLYFVVKLLVDKQYSFSKNSKAEIFEPGIMSGKELRIRLVYDKAPLAKDGDTLQGAYQSSLMNSLSSQVGPVKDQLQSVLTKVDSAVASANKMLDEQNRREIKALLMSLNQTVASFKATSESTNKLISSNQKGIEDVVSNANETMKSAKNAVDKYGKVAENIDTKKLNQTVEKLSEVSGKLNAVIAGIENGQGSLGKLTKDEALYNNLNETSTNLNLLIKDLKENPKRYINISVFGKK</sequence>
<dbReference type="PANTHER" id="PTHR33371:SF4">
    <property type="entry name" value="INTERMEMBRANE PHOSPHOLIPID TRANSPORT SYSTEM BINDING PROTEIN MLAD"/>
    <property type="match status" value="1"/>
</dbReference>
<dbReference type="InterPro" id="IPR052336">
    <property type="entry name" value="MlaD_Phospholipid_Transporter"/>
</dbReference>
<feature type="domain" description="Mce/MlaD" evidence="1">
    <location>
        <begin position="12"/>
        <end position="86"/>
    </location>
</feature>
<reference evidence="3" key="1">
    <citation type="journal article" date="2019" name="Int. J. Syst. Evol. Microbiol.">
        <title>The Global Catalogue of Microorganisms (GCM) 10K type strain sequencing project: providing services to taxonomists for standard genome sequencing and annotation.</title>
        <authorList>
            <consortium name="The Broad Institute Genomics Platform"/>
            <consortium name="The Broad Institute Genome Sequencing Center for Infectious Disease"/>
            <person name="Wu L."/>
            <person name="Ma J."/>
        </authorList>
    </citation>
    <scope>NUCLEOTIDE SEQUENCE [LARGE SCALE GENOMIC DNA]</scope>
    <source>
        <strain evidence="3">CGMCC 1.7656</strain>
    </source>
</reference>
<comment type="caution">
    <text evidence="2">The sequence shown here is derived from an EMBL/GenBank/DDBJ whole genome shotgun (WGS) entry which is preliminary data.</text>
</comment>
<evidence type="ECO:0000313" key="3">
    <source>
        <dbReference type="Proteomes" id="UP000620064"/>
    </source>
</evidence>
<accession>A0ABQ2NL03</accession>
<organism evidence="2 3">
    <name type="scientific">Cloacibacterium rupense</name>
    <dbReference type="NCBI Taxonomy" id="517423"/>
    <lineage>
        <taxon>Bacteria</taxon>
        <taxon>Pseudomonadati</taxon>
        <taxon>Bacteroidota</taxon>
        <taxon>Flavobacteriia</taxon>
        <taxon>Flavobacteriales</taxon>
        <taxon>Weeksellaceae</taxon>
    </lineage>
</organism>
<dbReference type="EMBL" id="BMLV01000002">
    <property type="protein sequence ID" value="GGP03993.1"/>
    <property type="molecule type" value="Genomic_DNA"/>
</dbReference>
<dbReference type="PANTHER" id="PTHR33371">
    <property type="entry name" value="INTERMEMBRANE PHOSPHOLIPID TRANSPORT SYSTEM BINDING PROTEIN MLAD-RELATED"/>
    <property type="match status" value="1"/>
</dbReference>
<protein>
    <submittedName>
        <fullName evidence="2">Organic solvent ABC transporter substrate-binding protein</fullName>
    </submittedName>
</protein>
<dbReference type="Pfam" id="PF02470">
    <property type="entry name" value="MlaD"/>
    <property type="match status" value="1"/>
</dbReference>
<dbReference type="InterPro" id="IPR003399">
    <property type="entry name" value="Mce/MlaD"/>
</dbReference>
<gene>
    <name evidence="2" type="ORF">GCM10010992_14530</name>
</gene>
<evidence type="ECO:0000313" key="2">
    <source>
        <dbReference type="EMBL" id="GGP03993.1"/>
    </source>
</evidence>
<evidence type="ECO:0000259" key="1">
    <source>
        <dbReference type="Pfam" id="PF02470"/>
    </source>
</evidence>
<proteinExistence type="predicted"/>